<dbReference type="GO" id="GO:0004851">
    <property type="term" value="F:uroporphyrin-III C-methyltransferase activity"/>
    <property type="evidence" value="ECO:0007669"/>
    <property type="project" value="UniProtKB-EC"/>
</dbReference>
<organism evidence="4 5">
    <name type="scientific">Microbulbifer aggregans</name>
    <dbReference type="NCBI Taxonomy" id="1769779"/>
    <lineage>
        <taxon>Bacteria</taxon>
        <taxon>Pseudomonadati</taxon>
        <taxon>Pseudomonadota</taxon>
        <taxon>Gammaproteobacteria</taxon>
        <taxon>Cellvibrionales</taxon>
        <taxon>Microbulbiferaceae</taxon>
        <taxon>Microbulbifer</taxon>
    </lineage>
</organism>
<keyword evidence="5" id="KW-1185">Reference proteome</keyword>
<gene>
    <name evidence="4" type="primary">hemX</name>
    <name evidence="4" type="ORF">AUP74_01144</name>
</gene>
<feature type="transmembrane region" description="Helical" evidence="3">
    <location>
        <begin position="59"/>
        <end position="80"/>
    </location>
</feature>
<feature type="region of interest" description="Disordered" evidence="2">
    <location>
        <begin position="95"/>
        <end position="162"/>
    </location>
</feature>
<feature type="compositionally biased region" description="Polar residues" evidence="2">
    <location>
        <begin position="9"/>
        <end position="18"/>
    </location>
</feature>
<dbReference type="GO" id="GO:0032259">
    <property type="term" value="P:methylation"/>
    <property type="evidence" value="ECO:0007669"/>
    <property type="project" value="UniProtKB-KW"/>
</dbReference>
<feature type="compositionally biased region" description="Low complexity" evidence="2">
    <location>
        <begin position="108"/>
        <end position="124"/>
    </location>
</feature>
<dbReference type="PANTHER" id="PTHR38043">
    <property type="entry name" value="PROTEIN HEMX"/>
    <property type="match status" value="1"/>
</dbReference>
<keyword evidence="1" id="KW-0175">Coiled coil</keyword>
<keyword evidence="3" id="KW-1133">Transmembrane helix</keyword>
<reference evidence="5" key="1">
    <citation type="submission" date="2016-01" db="EMBL/GenBank/DDBJ databases">
        <title>Complete genome sequence of Microbulbifer sp. CCB-MM1, a halophile isolated from Matang Mangrove Forest, Perak.</title>
        <authorList>
            <person name="Moh T.H."/>
            <person name="Dinesh B."/>
            <person name="Lau N.-S."/>
            <person name="Go F."/>
            <person name="Alexander Chong S.-C."/>
        </authorList>
    </citation>
    <scope>NUCLEOTIDE SEQUENCE [LARGE SCALE GENOMIC DNA]</scope>
    <source>
        <strain evidence="5">CCB-MM1</strain>
    </source>
</reference>
<dbReference type="EC" id="2.1.1.107" evidence="4"/>
<evidence type="ECO:0000313" key="4">
    <source>
        <dbReference type="EMBL" id="AOS96606.1"/>
    </source>
</evidence>
<dbReference type="AlphaFoldDB" id="A0A1C9W625"/>
<evidence type="ECO:0000256" key="3">
    <source>
        <dbReference type="SAM" id="Phobius"/>
    </source>
</evidence>
<dbReference type="InterPro" id="IPR007470">
    <property type="entry name" value="HemX"/>
</dbReference>
<keyword evidence="3" id="KW-0472">Membrane</keyword>
<proteinExistence type="predicted"/>
<dbReference type="Proteomes" id="UP000095672">
    <property type="component" value="Chromosome"/>
</dbReference>
<accession>A0A1C9W625</accession>
<dbReference type="EMBL" id="CP014143">
    <property type="protein sequence ID" value="AOS96606.1"/>
    <property type="molecule type" value="Genomic_DNA"/>
</dbReference>
<dbReference type="Pfam" id="PF04375">
    <property type="entry name" value="HemX"/>
    <property type="match status" value="1"/>
</dbReference>
<sequence length="456" mass="50463">MTDKKSAKPETNSASSKDVPTVTEKAEPKSNFAKAEQDRGQGATGKNAKTKPETSKGGLGWLWLLLAALIVGGGGAWAWFNWPQVQHGFAELRSRLPGADQPDTSRETGAQTTPSATTAQQESPAPQPEPSTEPARTSPTPPVQGQVPATQQPGSVTSARQEQVEQAAAALAQEVERQDQVIAQLQQQIARMQRALNAQASRLGELGNVSRQDWQLAEADYLLRLANQRLLLERDSRAALGLLEEVDNILRRVDLPDLYAVRQQLARDITELKLVENIDREGIFLRLRALEEQLLRTDIQPEFDLATRDTSELIPEGESSEQGPMTRSWDNFVKFMQDSVRIRDGSIDPVLLSPQSEARFRQSLRLNMEQAELALLRENGTVFRDSLQRARKLLLDYGIPNHQREVLAAELEELSELDIEVELPSLAGSQSALHNYIERLHKTEGVEPGEGGGETQ</sequence>
<name>A0A1C9W625_9GAMM</name>
<dbReference type="KEGG" id="micc:AUP74_01144"/>
<feature type="compositionally biased region" description="Polar residues" evidence="2">
    <location>
        <begin position="147"/>
        <end position="158"/>
    </location>
</feature>
<dbReference type="PATRIC" id="fig|1769779.3.peg.1165"/>
<dbReference type="OrthoDB" id="5739852at2"/>
<feature type="coiled-coil region" evidence="1">
    <location>
        <begin position="168"/>
        <end position="202"/>
    </location>
</feature>
<evidence type="ECO:0000256" key="2">
    <source>
        <dbReference type="SAM" id="MobiDB-lite"/>
    </source>
</evidence>
<dbReference type="STRING" id="1769779.AUP74_01144"/>
<keyword evidence="4" id="KW-0489">Methyltransferase</keyword>
<evidence type="ECO:0000256" key="1">
    <source>
        <dbReference type="SAM" id="Coils"/>
    </source>
</evidence>
<feature type="region of interest" description="Disordered" evidence="2">
    <location>
        <begin position="1"/>
        <end position="55"/>
    </location>
</feature>
<keyword evidence="4" id="KW-0808">Transferase</keyword>
<dbReference type="PANTHER" id="PTHR38043:SF1">
    <property type="entry name" value="PROTEIN HEMX"/>
    <property type="match status" value="1"/>
</dbReference>
<dbReference type="RefSeq" id="WP_069946726.1">
    <property type="nucleotide sequence ID" value="NZ_CP014143.1"/>
</dbReference>
<protein>
    <submittedName>
        <fullName evidence="4">Uroporphyrinogen-III C-methyltransferase</fullName>
        <ecNumber evidence="4">2.1.1.107</ecNumber>
    </submittedName>
</protein>
<keyword evidence="3" id="KW-0812">Transmembrane</keyword>
<evidence type="ECO:0000313" key="5">
    <source>
        <dbReference type="Proteomes" id="UP000095672"/>
    </source>
</evidence>